<dbReference type="Pfam" id="PF11969">
    <property type="entry name" value="DcpS_C"/>
    <property type="match status" value="1"/>
</dbReference>
<dbReference type="GO" id="GO:0042803">
    <property type="term" value="F:protein homodimerization activity"/>
    <property type="evidence" value="ECO:0007669"/>
    <property type="project" value="UniProtKB-ARBA"/>
</dbReference>
<dbReference type="Proteomes" id="UP000000591">
    <property type="component" value="Chromosome VII"/>
</dbReference>
<dbReference type="GO" id="GO:0006970">
    <property type="term" value="P:response to osmotic stress"/>
    <property type="evidence" value="ECO:0007669"/>
    <property type="project" value="UniProtKB-ARBA"/>
</dbReference>
<feature type="binding site" evidence="8">
    <location>
        <position position="187"/>
    </location>
    <ligand>
        <name>substrate</name>
    </ligand>
</feature>
<dbReference type="GO" id="GO:0000340">
    <property type="term" value="F:RNA 7-methylguanosine cap binding"/>
    <property type="evidence" value="ECO:0000318"/>
    <property type="project" value="GO_Central"/>
</dbReference>
<evidence type="ECO:0000256" key="5">
    <source>
        <dbReference type="ARBA" id="ARBA00022553"/>
    </source>
</evidence>
<keyword evidence="4" id="KW-0963">Cytoplasm</keyword>
<dbReference type="Gene3D" id="3.30.200.40">
    <property type="entry name" value="Scavenger mRNA decapping enzyme, N-terminal domain"/>
    <property type="match status" value="1"/>
</dbReference>
<dbReference type="InterPro" id="IPR008594">
    <property type="entry name" value="DcpS/DCS2"/>
</dbReference>
<dbReference type="EMBL" id="AE016820">
    <property type="protein sequence ID" value="AAS54758.1"/>
    <property type="molecule type" value="Genomic_DNA"/>
</dbReference>
<feature type="active site" description="Nucleophile" evidence="7">
    <location>
        <position position="261"/>
    </location>
</feature>
<accession>Q74ZD1</accession>
<evidence type="ECO:0000256" key="4">
    <source>
        <dbReference type="ARBA" id="ARBA00022490"/>
    </source>
</evidence>
<dbReference type="GO" id="GO:0005634">
    <property type="term" value="C:nucleus"/>
    <property type="evidence" value="ECO:0000318"/>
    <property type="project" value="GO_Central"/>
</dbReference>
<evidence type="ECO:0000256" key="3">
    <source>
        <dbReference type="ARBA" id="ARBA00010208"/>
    </source>
</evidence>
<reference evidence="9 10" key="1">
    <citation type="journal article" date="2004" name="Science">
        <title>The Ashbya gossypii genome as a tool for mapping the ancient Saccharomyces cerevisiae genome.</title>
        <authorList>
            <person name="Dietrich F.S."/>
            <person name="Voegeli S."/>
            <person name="Brachat S."/>
            <person name="Lerch A."/>
            <person name="Gates K."/>
            <person name="Steiner S."/>
            <person name="Mohr C."/>
            <person name="Pohlmann R."/>
            <person name="Luedi P."/>
            <person name="Choi S."/>
            <person name="Wing R.A."/>
            <person name="Flavier A."/>
            <person name="Gaffney T.D."/>
            <person name="Philippsen P."/>
        </authorList>
    </citation>
    <scope>NUCLEOTIDE SEQUENCE [LARGE SCALE GENOMIC DNA]</scope>
    <source>
        <strain evidence="10">ATCC 10895 / CBS 109.51 / FGSC 9923 / NRRL Y-1056</strain>
    </source>
</reference>
<dbReference type="eggNOG" id="KOG3969">
    <property type="taxonomic scope" value="Eukaryota"/>
</dbReference>
<dbReference type="HOGENOM" id="CLU_041045_0_1_1"/>
<evidence type="ECO:0000256" key="6">
    <source>
        <dbReference type="ARBA" id="ARBA00061747"/>
    </source>
</evidence>
<dbReference type="InterPro" id="IPR011145">
    <property type="entry name" value="Scavenger_mRNA_decap_enz_N"/>
</dbReference>
<evidence type="ECO:0000256" key="1">
    <source>
        <dbReference type="ARBA" id="ARBA00004201"/>
    </source>
</evidence>
<dbReference type="OMA" id="HVHINPI"/>
<dbReference type="GO" id="GO:0000932">
    <property type="term" value="C:P-body"/>
    <property type="evidence" value="ECO:0000318"/>
    <property type="project" value="GO_Central"/>
</dbReference>
<dbReference type="KEGG" id="ago:AGOS_AGR268W"/>
<keyword evidence="5" id="KW-0597">Phosphoprotein</keyword>
<dbReference type="Pfam" id="PF05652">
    <property type="entry name" value="DcpS"/>
    <property type="match status" value="1"/>
</dbReference>
<organism evidence="9 10">
    <name type="scientific">Eremothecium gossypii (strain ATCC 10895 / CBS 109.51 / FGSC 9923 / NRRL Y-1056)</name>
    <name type="common">Yeast</name>
    <name type="synonym">Ashbya gossypii</name>
    <dbReference type="NCBI Taxonomy" id="284811"/>
    <lineage>
        <taxon>Eukaryota</taxon>
        <taxon>Fungi</taxon>
        <taxon>Dikarya</taxon>
        <taxon>Ascomycota</taxon>
        <taxon>Saccharomycotina</taxon>
        <taxon>Saccharomycetes</taxon>
        <taxon>Saccharomycetales</taxon>
        <taxon>Saccharomycetaceae</taxon>
        <taxon>Eremothecium</taxon>
    </lineage>
</organism>
<dbReference type="GO" id="GO:0009267">
    <property type="term" value="P:cellular response to starvation"/>
    <property type="evidence" value="ECO:0007669"/>
    <property type="project" value="UniProtKB-ARBA"/>
</dbReference>
<dbReference type="GO" id="GO:0048471">
    <property type="term" value="C:perinuclear region of cytoplasm"/>
    <property type="evidence" value="ECO:0007669"/>
    <property type="project" value="UniProtKB-SubCell"/>
</dbReference>
<dbReference type="GO" id="GO:0016787">
    <property type="term" value="F:hydrolase activity"/>
    <property type="evidence" value="ECO:0007669"/>
    <property type="project" value="InterPro"/>
</dbReference>
<evidence type="ECO:0000256" key="2">
    <source>
        <dbReference type="ARBA" id="ARBA00004556"/>
    </source>
</evidence>
<dbReference type="RefSeq" id="NP_986934.1">
    <property type="nucleotide sequence ID" value="NM_211996.1"/>
</dbReference>
<name>Q74ZD1_EREGS</name>
<dbReference type="GO" id="GO:0009408">
    <property type="term" value="P:response to heat"/>
    <property type="evidence" value="ECO:0007669"/>
    <property type="project" value="UniProtKB-ARBA"/>
</dbReference>
<dbReference type="InterPro" id="IPR019808">
    <property type="entry name" value="Histidine_triad_CS"/>
</dbReference>
<comment type="subunit">
    <text evidence="6">Homodimer. Forms heterodimer with DCS2; the interaction inhibits the DCS1 scavenger decapping activity during post-diauxic growth.</text>
</comment>
<dbReference type="AlphaFoldDB" id="Q74ZD1"/>
<dbReference type="GO" id="GO:0046982">
    <property type="term" value="F:protein heterodimerization activity"/>
    <property type="evidence" value="ECO:0007669"/>
    <property type="project" value="UniProtKB-ARBA"/>
</dbReference>
<reference evidence="10" key="2">
    <citation type="journal article" date="2013" name="G3 (Bethesda)">
        <title>Genomes of Ashbya fungi isolated from insects reveal four mating-type loci, numerous translocations, lack of transposons, and distinct gene duplications.</title>
        <authorList>
            <person name="Dietrich F.S."/>
            <person name="Voegeli S."/>
            <person name="Kuo S."/>
            <person name="Philippsen P."/>
        </authorList>
    </citation>
    <scope>GENOME REANNOTATION</scope>
    <source>
        <strain evidence="10">ATCC 10895 / CBS 109.51 / FGSC 9923 / NRRL Y-1056</strain>
    </source>
</reference>
<dbReference type="GO" id="GO:0006979">
    <property type="term" value="P:response to oxidative stress"/>
    <property type="evidence" value="ECO:0007669"/>
    <property type="project" value="UniProtKB-ARBA"/>
</dbReference>
<dbReference type="SUPFAM" id="SSF54197">
    <property type="entry name" value="HIT-like"/>
    <property type="match status" value="1"/>
</dbReference>
<evidence type="ECO:0000256" key="8">
    <source>
        <dbReference type="PIRSR" id="PIRSR028973-2"/>
    </source>
</evidence>
<feature type="binding site" evidence="8">
    <location>
        <begin position="252"/>
        <end position="263"/>
    </location>
    <ligand>
        <name>substrate</name>
    </ligand>
</feature>
<evidence type="ECO:0000256" key="7">
    <source>
        <dbReference type="PIRSR" id="PIRSR028973-1"/>
    </source>
</evidence>
<dbReference type="FunCoup" id="Q74ZD1">
    <property type="interactions" value="957"/>
</dbReference>
<dbReference type="Gene3D" id="3.30.428.10">
    <property type="entry name" value="HIT-like"/>
    <property type="match status" value="1"/>
</dbReference>
<protein>
    <submittedName>
        <fullName evidence="9">AGR268Wp</fullName>
    </submittedName>
</protein>
<gene>
    <name evidence="9" type="ORF">AGOS_AGR268W</name>
</gene>
<dbReference type="OrthoDB" id="10264956at2759"/>
<dbReference type="STRING" id="284811.Q74ZD1"/>
<dbReference type="InParanoid" id="Q74ZD1"/>
<dbReference type="PROSITE" id="PS00892">
    <property type="entry name" value="HIT_1"/>
    <property type="match status" value="1"/>
</dbReference>
<dbReference type="PIRSF" id="PIRSF028973">
    <property type="entry name" value="Scavenger_mRNA_decap_enz"/>
    <property type="match status" value="1"/>
</dbReference>
<proteinExistence type="inferred from homology"/>
<dbReference type="PANTHER" id="PTHR12978:SF0">
    <property type="entry name" value="M7GPPPX DIPHOSPHATASE"/>
    <property type="match status" value="1"/>
</dbReference>
<dbReference type="GeneID" id="4623236"/>
<dbReference type="GO" id="GO:0000290">
    <property type="term" value="P:deadenylation-dependent decapping of nuclear-transcribed mRNA"/>
    <property type="evidence" value="ECO:0000318"/>
    <property type="project" value="GO_Central"/>
</dbReference>
<keyword evidence="10" id="KW-1185">Reference proteome</keyword>
<evidence type="ECO:0000313" key="10">
    <source>
        <dbReference type="Proteomes" id="UP000000591"/>
    </source>
</evidence>
<feature type="binding site" evidence="8">
    <location>
        <position position="189"/>
    </location>
    <ligand>
        <name>substrate</name>
    </ligand>
</feature>
<dbReference type="PANTHER" id="PTHR12978">
    <property type="entry name" value="HISTIDINE TRIAD HIT PROTEIN MEMBER"/>
    <property type="match status" value="1"/>
</dbReference>
<dbReference type="GO" id="GO:0007584">
    <property type="term" value="P:response to nutrient"/>
    <property type="evidence" value="ECO:0007669"/>
    <property type="project" value="UniProtKB-ARBA"/>
</dbReference>
<dbReference type="SUPFAM" id="SSF102860">
    <property type="entry name" value="mRNA decapping enzyme DcpS N-terminal domain"/>
    <property type="match status" value="1"/>
</dbReference>
<dbReference type="FunFam" id="3.30.428.10:FF:000015">
    <property type="entry name" value="m7GpppX diphosphatase"/>
    <property type="match status" value="1"/>
</dbReference>
<feature type="binding site" evidence="8">
    <location>
        <position position="164"/>
    </location>
    <ligand>
        <name>substrate</name>
    </ligand>
</feature>
<comment type="subcellular location">
    <subcellularLocation>
        <location evidence="1">Cytoplasm</location>
        <location evidence="1">P-body</location>
    </subcellularLocation>
    <subcellularLocation>
        <location evidence="2">Cytoplasm</location>
        <location evidence="2">Perinuclear region</location>
    </subcellularLocation>
</comment>
<evidence type="ECO:0000313" key="9">
    <source>
        <dbReference type="EMBL" id="AAS54758.1"/>
    </source>
</evidence>
<feature type="binding site" evidence="8">
    <location>
        <position position="154"/>
    </location>
    <ligand>
        <name>substrate</name>
    </ligand>
</feature>
<dbReference type="InterPro" id="IPR036265">
    <property type="entry name" value="HIT-like_sf"/>
</dbReference>
<dbReference type="FunFam" id="3.30.200.40:FF:000002">
    <property type="entry name" value="m7GpppX diphosphatase"/>
    <property type="match status" value="1"/>
</dbReference>
<comment type="similarity">
    <text evidence="3">Belongs to the HIT family.</text>
</comment>
<sequence>MKLDELLGHFKYERILNSNPQNKVISILGTIDGKDAILTLEKTHFTFQAQTLQAMEAGDRDALQENGALTCTQNIKGLKEVCKNDVYFWGVSELEQDVEEHPAAKVNLVWPATPVHIRKFEEQQVYMCRETPEMYEKIVKPYIDEMTQNGRLQWVHNILYNGAEAERIVYKDFVETKPEDGIVLLPDMKWDGVNLDSLYLVAIAYRNDVRSLRDLRPEHKEWLESIGKKIRAVVPGCYNYSIRAEQLRLYVHYQPSYYHFHIHIVNVRHPGVGADAGKSVLLDDVIDQLNFLGPEGFANRTLTYPIGENHDLWSRGLRKAVSEQMVADGIPRPRTAMSVEEEPSIP</sequence>